<sequence>MVNMPIYEESSSSGMEFCDDDIKVEEISVTDELDYCDSLSDSGSIVSQSSQNMIFTQIYVPQDGRMMVPSPMEYKNRPGRKQKLEHLSFEEKLIRKKLKNREAAQTSRDRKKARMSDLELQVRYLQEQNERLRLEKEEACKENERLKQEITKPASVPAPSSLTSATNHPSTQPSLAEECSSATQSATRPGSVRLCSSEGLTKRADPCSNGSVTGQESAEFLELSPQKTTGPVTAVMQGATRSVSSPAAALHNLGQEVLVMVTTVASLLLTILLTPISPLPPGQTVPTGTGSLTLTRAHLQSAYNSLNSSQQAYLSQLLLIIAKELNQAPRWWGPEQDAWSPVHFLHANVPLFLQHLPPLPPPPVQSSPSPPPPRRPSLSDIIEVSMRTVPVPSC</sequence>
<dbReference type="CDD" id="cd14691">
    <property type="entry name" value="bZIP_XBP1"/>
    <property type="match status" value="1"/>
</dbReference>
<keyword evidence="2" id="KW-0805">Transcription regulation</keyword>
<keyword evidence="4" id="KW-0804">Transcription</keyword>
<protein>
    <recommendedName>
        <fullName evidence="6">X-box-binding protein 1</fullName>
    </recommendedName>
</protein>
<dbReference type="GO" id="GO:0005634">
    <property type="term" value="C:nucleus"/>
    <property type="evidence" value="ECO:0007669"/>
    <property type="project" value="UniProtKB-ARBA"/>
</dbReference>
<evidence type="ECO:0000256" key="2">
    <source>
        <dbReference type="ARBA" id="ARBA00023015"/>
    </source>
</evidence>
<dbReference type="PROSITE" id="PS00036">
    <property type="entry name" value="BZIP_BASIC"/>
    <property type="match status" value="1"/>
</dbReference>
<accession>A0A8D8VUZ5</accession>
<keyword evidence="1" id="KW-0832">Ubl conjugation</keyword>
<feature type="region of interest" description="Disordered" evidence="7">
    <location>
        <begin position="360"/>
        <end position="380"/>
    </location>
</feature>
<dbReference type="PANTHER" id="PTHR46542">
    <property type="entry name" value="X-BOX BINDING PROTEIN 1"/>
    <property type="match status" value="1"/>
</dbReference>
<dbReference type="EMBL" id="HBUF01087130">
    <property type="protein sequence ID" value="CAG6634655.1"/>
    <property type="molecule type" value="Transcribed_RNA"/>
</dbReference>
<reference evidence="9" key="1">
    <citation type="submission" date="2021-05" db="EMBL/GenBank/DDBJ databases">
        <authorList>
            <person name="Alioto T."/>
            <person name="Alioto T."/>
            <person name="Gomez Garrido J."/>
        </authorList>
    </citation>
    <scope>NUCLEOTIDE SEQUENCE</scope>
</reference>
<feature type="region of interest" description="Disordered" evidence="7">
    <location>
        <begin position="144"/>
        <end position="194"/>
    </location>
</feature>
<dbReference type="SMART" id="SM00338">
    <property type="entry name" value="BRLZ"/>
    <property type="match status" value="1"/>
</dbReference>
<evidence type="ECO:0000256" key="4">
    <source>
        <dbReference type="ARBA" id="ARBA00023163"/>
    </source>
</evidence>
<dbReference type="AlphaFoldDB" id="A0A8D8VUZ5"/>
<dbReference type="InterPro" id="IPR052470">
    <property type="entry name" value="ER_Stress-Reg_TF"/>
</dbReference>
<dbReference type="SUPFAM" id="SSF57959">
    <property type="entry name" value="Leucine zipper domain"/>
    <property type="match status" value="1"/>
</dbReference>
<evidence type="ECO:0000256" key="6">
    <source>
        <dbReference type="ARBA" id="ARBA00040165"/>
    </source>
</evidence>
<evidence type="ECO:0000256" key="7">
    <source>
        <dbReference type="SAM" id="MobiDB-lite"/>
    </source>
</evidence>
<name>A0A8D8VUZ5_9HEMI</name>
<organism evidence="9">
    <name type="scientific">Cacopsylla melanoneura</name>
    <dbReference type="NCBI Taxonomy" id="428564"/>
    <lineage>
        <taxon>Eukaryota</taxon>
        <taxon>Metazoa</taxon>
        <taxon>Ecdysozoa</taxon>
        <taxon>Arthropoda</taxon>
        <taxon>Hexapoda</taxon>
        <taxon>Insecta</taxon>
        <taxon>Pterygota</taxon>
        <taxon>Neoptera</taxon>
        <taxon>Paraneoptera</taxon>
        <taxon>Hemiptera</taxon>
        <taxon>Sternorrhyncha</taxon>
        <taxon>Psylloidea</taxon>
        <taxon>Psyllidae</taxon>
        <taxon>Psyllinae</taxon>
        <taxon>Cacopsylla</taxon>
    </lineage>
</organism>
<evidence type="ECO:0000256" key="3">
    <source>
        <dbReference type="ARBA" id="ARBA00023125"/>
    </source>
</evidence>
<dbReference type="PANTHER" id="PTHR46542:SF1">
    <property type="entry name" value="X-BOX BINDING PROTEIN 1"/>
    <property type="match status" value="1"/>
</dbReference>
<evidence type="ECO:0000313" key="9">
    <source>
        <dbReference type="EMBL" id="CAG6634655.1"/>
    </source>
</evidence>
<dbReference type="GO" id="GO:0000981">
    <property type="term" value="F:DNA-binding transcription factor activity, RNA polymerase II-specific"/>
    <property type="evidence" value="ECO:0007669"/>
    <property type="project" value="TreeGrafter"/>
</dbReference>
<feature type="domain" description="BZIP" evidence="8">
    <location>
        <begin position="90"/>
        <end position="153"/>
    </location>
</feature>
<evidence type="ECO:0000256" key="1">
    <source>
        <dbReference type="ARBA" id="ARBA00022843"/>
    </source>
</evidence>
<feature type="compositionally biased region" description="Pro residues" evidence="7">
    <location>
        <begin position="360"/>
        <end position="375"/>
    </location>
</feature>
<evidence type="ECO:0000256" key="5">
    <source>
        <dbReference type="ARBA" id="ARBA00023242"/>
    </source>
</evidence>
<feature type="compositionally biased region" description="Polar residues" evidence="7">
    <location>
        <begin position="158"/>
        <end position="188"/>
    </location>
</feature>
<dbReference type="Gene3D" id="1.20.5.170">
    <property type="match status" value="1"/>
</dbReference>
<proteinExistence type="predicted"/>
<dbReference type="GO" id="GO:0000977">
    <property type="term" value="F:RNA polymerase II transcription regulatory region sequence-specific DNA binding"/>
    <property type="evidence" value="ECO:0007669"/>
    <property type="project" value="TreeGrafter"/>
</dbReference>
<keyword evidence="5" id="KW-0539">Nucleus</keyword>
<dbReference type="EMBL" id="HBUF01087131">
    <property type="protein sequence ID" value="CAG6634658.1"/>
    <property type="molecule type" value="Transcribed_RNA"/>
</dbReference>
<dbReference type="EMBL" id="HBUF01350091">
    <property type="protein sequence ID" value="CAG6713050.1"/>
    <property type="molecule type" value="Transcribed_RNA"/>
</dbReference>
<dbReference type="InterPro" id="IPR046347">
    <property type="entry name" value="bZIP_sf"/>
</dbReference>
<keyword evidence="3" id="KW-0238">DNA-binding</keyword>
<dbReference type="PROSITE" id="PS50217">
    <property type="entry name" value="BZIP"/>
    <property type="match status" value="1"/>
</dbReference>
<evidence type="ECO:0000259" key="8">
    <source>
        <dbReference type="PROSITE" id="PS50217"/>
    </source>
</evidence>
<dbReference type="Pfam" id="PF00170">
    <property type="entry name" value="bZIP_1"/>
    <property type="match status" value="1"/>
</dbReference>
<dbReference type="InterPro" id="IPR004827">
    <property type="entry name" value="bZIP"/>
</dbReference>